<feature type="transmembrane region" description="Helical" evidence="1">
    <location>
        <begin position="6"/>
        <end position="24"/>
    </location>
</feature>
<organism evidence="3 4">
    <name type="scientific">Pseudofulvibacter geojedonensis</name>
    <dbReference type="NCBI Taxonomy" id="1123758"/>
    <lineage>
        <taxon>Bacteria</taxon>
        <taxon>Pseudomonadati</taxon>
        <taxon>Bacteroidota</taxon>
        <taxon>Flavobacteriia</taxon>
        <taxon>Flavobacteriales</taxon>
        <taxon>Flavobacteriaceae</taxon>
        <taxon>Pseudofulvibacter</taxon>
    </lineage>
</organism>
<name>A0ABW3HYR9_9FLAO</name>
<reference evidence="4" key="1">
    <citation type="journal article" date="2019" name="Int. J. Syst. Evol. Microbiol.">
        <title>The Global Catalogue of Microorganisms (GCM) 10K type strain sequencing project: providing services to taxonomists for standard genome sequencing and annotation.</title>
        <authorList>
            <consortium name="The Broad Institute Genomics Platform"/>
            <consortium name="The Broad Institute Genome Sequencing Center for Infectious Disease"/>
            <person name="Wu L."/>
            <person name="Ma J."/>
        </authorList>
    </citation>
    <scope>NUCLEOTIDE SEQUENCE [LARGE SCALE GENOMIC DNA]</scope>
    <source>
        <strain evidence="4">CCUG 62114</strain>
    </source>
</reference>
<dbReference type="PANTHER" id="PTHR37464:SF1">
    <property type="entry name" value="BLL2463 PROTEIN"/>
    <property type="match status" value="1"/>
</dbReference>
<keyword evidence="4" id="KW-1185">Reference proteome</keyword>
<dbReference type="InterPro" id="IPR029062">
    <property type="entry name" value="Class_I_gatase-like"/>
</dbReference>
<comment type="caution">
    <text evidence="3">The sequence shown here is derived from an EMBL/GenBank/DDBJ whole genome shotgun (WGS) entry which is preliminary data.</text>
</comment>
<dbReference type="InterPro" id="IPR011933">
    <property type="entry name" value="Double_TM_dom"/>
</dbReference>
<dbReference type="SUPFAM" id="SSF52317">
    <property type="entry name" value="Class I glutamine amidotransferase-like"/>
    <property type="match status" value="1"/>
</dbReference>
<keyword evidence="1" id="KW-1133">Transmembrane helix</keyword>
<dbReference type="RefSeq" id="WP_377712661.1">
    <property type="nucleotide sequence ID" value="NZ_JBHTJM010000002.1"/>
</dbReference>
<evidence type="ECO:0000313" key="3">
    <source>
        <dbReference type="EMBL" id="MFD0962715.1"/>
    </source>
</evidence>
<feature type="transmembrane region" description="Helical" evidence="1">
    <location>
        <begin position="615"/>
        <end position="634"/>
    </location>
</feature>
<evidence type="ECO:0000256" key="1">
    <source>
        <dbReference type="SAM" id="Phobius"/>
    </source>
</evidence>
<keyword evidence="1" id="KW-0812">Transmembrane</keyword>
<accession>A0ABW3HYR9</accession>
<dbReference type="Proteomes" id="UP001596997">
    <property type="component" value="Unassembled WGS sequence"/>
</dbReference>
<dbReference type="InterPro" id="IPR024163">
    <property type="entry name" value="Aerotolerance_reg_N"/>
</dbReference>
<keyword evidence="1" id="KW-0472">Membrane</keyword>
<feature type="transmembrane region" description="Helical" evidence="1">
    <location>
        <begin position="56"/>
        <end position="78"/>
    </location>
</feature>
<dbReference type="PANTHER" id="PTHR37464">
    <property type="entry name" value="BLL2463 PROTEIN"/>
    <property type="match status" value="1"/>
</dbReference>
<dbReference type="EMBL" id="JBHTJM010000002">
    <property type="protein sequence ID" value="MFD0962715.1"/>
    <property type="molecule type" value="Genomic_DNA"/>
</dbReference>
<dbReference type="Pfam" id="PF07584">
    <property type="entry name" value="BatA"/>
    <property type="match status" value="1"/>
</dbReference>
<dbReference type="NCBIfam" id="TIGR02226">
    <property type="entry name" value="two_anch"/>
    <property type="match status" value="1"/>
</dbReference>
<evidence type="ECO:0000259" key="2">
    <source>
        <dbReference type="Pfam" id="PF07584"/>
    </source>
</evidence>
<sequence length="637" mass="73086">MQFGTPTILYALFALLIPIIVHLFQLRRFQKTAFTNVKFLKELEVQTRKSSQLKKWLTLLTRLLVFSCIIFAFAQPFIPNSEQATQKKETVVYIDNSLSMQAKGNKGTLLHTNIQDFIETFSSTENITVLTNNNTYKNTNLEVLKKELLTIKYSPQQLSYQTLSFKADQLFSKNKNTHKRFIAISDFQNNKLLNPDTFNTNIQNTLIQTLPVKKENISIDTAYIETKLNNNSLIVNLKNQNSSLNTIPVSLFQNDSLISKVSAELDKNNNQLTFPLPNKNNLNLKLLINKDDLLFDNELFLTKIQPKKLNALTIGKSSSNAFLQKIFSKDEFVLTENDPSKIQYANFSNQNIIVLNELENLSAALIQNIQTFEKNGGTVLIIPNENSNLANYKFLLPNYGSLNKNKTRLTELNYSHPILKDVFEKKVNNFQYPTIQKHYQLKNYETLILGLENQSPLLVQYKNYYLFAAALNKDNSNIKQSPIIVPTIYNIAKSSLKLGKPYQLIAQENTIEIPFKLQKDEVVHITSDESNFIPLQEIKGNKVQIHTFQQPSKAGIYSINQGEKKLSSLAYNHNRLESNMNYYTIENLRSDHITTGTSVTKSIDQINSMNEVVSLWKWFIIFALIFLGIELLILKYL</sequence>
<evidence type="ECO:0000313" key="4">
    <source>
        <dbReference type="Proteomes" id="UP001596997"/>
    </source>
</evidence>
<feature type="domain" description="Aerotolerance regulator N-terminal" evidence="2">
    <location>
        <begin position="1"/>
        <end position="76"/>
    </location>
</feature>
<protein>
    <submittedName>
        <fullName evidence="3">BatA domain-containing protein</fullName>
    </submittedName>
</protein>
<proteinExistence type="predicted"/>
<gene>
    <name evidence="3" type="ORF">ACFQ1O_01705</name>
</gene>